<dbReference type="EMBL" id="AP025739">
    <property type="protein sequence ID" value="BDI31649.1"/>
    <property type="molecule type" value="Genomic_DNA"/>
</dbReference>
<evidence type="ECO:0000313" key="7">
    <source>
        <dbReference type="Proteomes" id="UP000287394"/>
    </source>
</evidence>
<dbReference type="InterPro" id="IPR011701">
    <property type="entry name" value="MFS"/>
</dbReference>
<dbReference type="SUPFAM" id="SSF103473">
    <property type="entry name" value="MFS general substrate transporter"/>
    <property type="match status" value="1"/>
</dbReference>
<evidence type="ECO:0000256" key="3">
    <source>
        <dbReference type="ARBA" id="ARBA00022692"/>
    </source>
</evidence>
<gene>
    <name evidence="6" type="primary">suc1</name>
    <name evidence="6" type="ORF">CCAX7_37000</name>
</gene>
<keyword evidence="3" id="KW-0812">Transmembrane</keyword>
<evidence type="ECO:0000256" key="4">
    <source>
        <dbReference type="ARBA" id="ARBA00022989"/>
    </source>
</evidence>
<protein>
    <submittedName>
        <fullName evidence="6">MFS transporter</fullName>
    </submittedName>
</protein>
<comment type="subcellular location">
    <subcellularLocation>
        <location evidence="1">Membrane</location>
        <topology evidence="1">Multi-pass membrane protein</topology>
    </subcellularLocation>
</comment>
<sequence length="454" mass="49343">MMLSANKVVTEEPNEPRALPFWELWNMNFGYLGIQFGWGLQMANMAAIYVKLGADPDKIPILGLAGPVTGLLIQPIIGAMSDRTWSPRFGRRRPYFTLGAILASIALFFMPSSPALWVAATLLWILDASINVSMEPFRAFVADKLPVKQRAAGFLMQSFFIGLGATLANVLPWVLHHLGVAAQAANGVPLSVMYSFRVGAVAFLLAILWTVLKTPEDPPADMAEFERRRRETSGLAAGAREIAHALRMMPITMRQLFWVQFATWFGLSCFWGFFTLSVAQHVFGATDNKSPLFDRATEWAGVCMAAYSVVCFVVAPLLPAVTSRLGRPKLHALALALGGAGLLSVAAIHAPTLLLLPMAAFGIAWASILAMPYAILSVALPRERMGVYMGIFNFFIVLPQIVYSLFMPIVIKSVFHSNSLKTLLLGGFCLIIAAALATRVTEAAPISDLEPAVG</sequence>
<keyword evidence="5" id="KW-0472">Membrane</keyword>
<reference evidence="6 7" key="1">
    <citation type="journal article" date="2019" name="Int. J. Syst. Evol. Microbiol.">
        <title>Capsulimonas corticalis gen. nov., sp. nov., an aerobic capsulated bacterium, of a novel bacterial order, Capsulimonadales ord. nov., of the class Armatimonadia of the phylum Armatimonadetes.</title>
        <authorList>
            <person name="Li J."/>
            <person name="Kudo C."/>
            <person name="Tonouchi A."/>
        </authorList>
    </citation>
    <scope>NUCLEOTIDE SEQUENCE [LARGE SCALE GENOMIC DNA]</scope>
    <source>
        <strain evidence="6 7">AX-7</strain>
    </source>
</reference>
<dbReference type="PANTHER" id="PTHR19432">
    <property type="entry name" value="SUGAR TRANSPORTER"/>
    <property type="match status" value="1"/>
</dbReference>
<proteinExistence type="predicted"/>
<name>A0A402D1D1_9BACT</name>
<evidence type="ECO:0000256" key="1">
    <source>
        <dbReference type="ARBA" id="ARBA00004141"/>
    </source>
</evidence>
<dbReference type="Proteomes" id="UP000287394">
    <property type="component" value="Chromosome"/>
</dbReference>
<dbReference type="GO" id="GO:0016020">
    <property type="term" value="C:membrane"/>
    <property type="evidence" value="ECO:0007669"/>
    <property type="project" value="UniProtKB-SubCell"/>
</dbReference>
<keyword evidence="2" id="KW-0813">Transport</keyword>
<keyword evidence="7" id="KW-1185">Reference proteome</keyword>
<accession>A0A402D1D1</accession>
<evidence type="ECO:0000256" key="2">
    <source>
        <dbReference type="ARBA" id="ARBA00022448"/>
    </source>
</evidence>
<dbReference type="RefSeq" id="WP_218025695.1">
    <property type="nucleotide sequence ID" value="NZ_AP025739.1"/>
</dbReference>
<dbReference type="KEGG" id="ccot:CCAX7_37000"/>
<dbReference type="InterPro" id="IPR036259">
    <property type="entry name" value="MFS_trans_sf"/>
</dbReference>
<dbReference type="Pfam" id="PF07690">
    <property type="entry name" value="MFS_1"/>
    <property type="match status" value="1"/>
</dbReference>
<evidence type="ECO:0000313" key="6">
    <source>
        <dbReference type="EMBL" id="BDI31649.1"/>
    </source>
</evidence>
<evidence type="ECO:0000256" key="5">
    <source>
        <dbReference type="ARBA" id="ARBA00023136"/>
    </source>
</evidence>
<dbReference type="Gene3D" id="1.20.1250.20">
    <property type="entry name" value="MFS general substrate transporter like domains"/>
    <property type="match status" value="1"/>
</dbReference>
<dbReference type="GO" id="GO:0022857">
    <property type="term" value="F:transmembrane transporter activity"/>
    <property type="evidence" value="ECO:0007669"/>
    <property type="project" value="InterPro"/>
</dbReference>
<keyword evidence="4" id="KW-1133">Transmembrane helix</keyword>
<organism evidence="6 7">
    <name type="scientific">Capsulimonas corticalis</name>
    <dbReference type="NCBI Taxonomy" id="2219043"/>
    <lineage>
        <taxon>Bacteria</taxon>
        <taxon>Bacillati</taxon>
        <taxon>Armatimonadota</taxon>
        <taxon>Armatimonadia</taxon>
        <taxon>Capsulimonadales</taxon>
        <taxon>Capsulimonadaceae</taxon>
        <taxon>Capsulimonas</taxon>
    </lineage>
</organism>
<dbReference type="PANTHER" id="PTHR19432:SF35">
    <property type="entry name" value="SOLUTE CARRIER FAMILY 45 MEMBER 3 ISOFORM X1"/>
    <property type="match status" value="1"/>
</dbReference>
<dbReference type="AlphaFoldDB" id="A0A402D1D1"/>